<proteinExistence type="predicted"/>
<organism evidence="1">
    <name type="scientific">freshwater metagenome</name>
    <dbReference type="NCBI Taxonomy" id="449393"/>
    <lineage>
        <taxon>unclassified sequences</taxon>
        <taxon>metagenomes</taxon>
        <taxon>ecological metagenomes</taxon>
    </lineage>
</organism>
<reference evidence="1" key="1">
    <citation type="submission" date="2020-05" db="EMBL/GenBank/DDBJ databases">
        <authorList>
            <person name="Chiriac C."/>
            <person name="Salcher M."/>
            <person name="Ghai R."/>
            <person name="Kavagutti S V."/>
        </authorList>
    </citation>
    <scope>NUCLEOTIDE SEQUENCE</scope>
</reference>
<evidence type="ECO:0000313" key="1">
    <source>
        <dbReference type="EMBL" id="CAB4800585.1"/>
    </source>
</evidence>
<sequence>MNDGCCEFDMTHALAANLRAGDFDATTFTDDALKTDTLVLTAVALPVLLWTENLFAEQAVFLGLERAVVNSFWLLDFAVRPRTD</sequence>
<name>A0A6J6XWK7_9ZZZZ</name>
<accession>A0A6J6XWK7</accession>
<gene>
    <name evidence="1" type="ORF">UFOPK2969_01447</name>
</gene>
<dbReference type="EMBL" id="CAFAAD010000129">
    <property type="protein sequence ID" value="CAB4800585.1"/>
    <property type="molecule type" value="Genomic_DNA"/>
</dbReference>
<protein>
    <submittedName>
        <fullName evidence="1">Unannotated protein</fullName>
    </submittedName>
</protein>
<dbReference type="AlphaFoldDB" id="A0A6J6XWK7"/>